<evidence type="ECO:0000313" key="3">
    <source>
        <dbReference type="Proteomes" id="UP000239649"/>
    </source>
</evidence>
<feature type="region of interest" description="Disordered" evidence="1">
    <location>
        <begin position="1"/>
        <end position="27"/>
    </location>
</feature>
<sequence length="189" mass="21355">MDVEPLRQQQHAEPPHDTRQADNEEARQLAERRAWVHHMRAAFSPEGMCRPDGEIDQDFFKPKNIIIRLKEDEKWGAAQREALYRGLERFGVGKWNYIIQAAPAELGRYSDTDVRVHAARMLGSQSLARHVGWKGDKVAVDAQRALHLRIAEACSCLKNGVLVENDEGAVARYLEEHPEVAAQIGNGVQ</sequence>
<dbReference type="SUPFAM" id="SSF46689">
    <property type="entry name" value="Homeodomain-like"/>
    <property type="match status" value="1"/>
</dbReference>
<evidence type="ECO:0008006" key="4">
    <source>
        <dbReference type="Google" id="ProtNLM"/>
    </source>
</evidence>
<proteinExistence type="predicted"/>
<accession>A0A2P6VJU9</accession>
<gene>
    <name evidence="2" type="ORF">C2E20_2190</name>
</gene>
<dbReference type="EMBL" id="LHPF02000004">
    <property type="protein sequence ID" value="PSC74381.1"/>
    <property type="molecule type" value="Genomic_DNA"/>
</dbReference>
<dbReference type="STRING" id="554055.A0A2P6VJU9"/>
<reference evidence="2 3" key="1">
    <citation type="journal article" date="2018" name="Plant J.">
        <title>Genome sequences of Chlorella sorokiniana UTEX 1602 and Micractinium conductrix SAG 241.80: implications to maltose excretion by a green alga.</title>
        <authorList>
            <person name="Arriola M.B."/>
            <person name="Velmurugan N."/>
            <person name="Zhang Y."/>
            <person name="Plunkett M.H."/>
            <person name="Hondzo H."/>
            <person name="Barney B.M."/>
        </authorList>
    </citation>
    <scope>NUCLEOTIDE SEQUENCE [LARGE SCALE GENOMIC DNA]</scope>
    <source>
        <strain evidence="2 3">SAG 241.80</strain>
    </source>
</reference>
<dbReference type="Proteomes" id="UP000239649">
    <property type="component" value="Unassembled WGS sequence"/>
</dbReference>
<name>A0A2P6VJU9_9CHLO</name>
<keyword evidence="3" id="KW-1185">Reference proteome</keyword>
<dbReference type="OrthoDB" id="608866at2759"/>
<dbReference type="AlphaFoldDB" id="A0A2P6VJU9"/>
<evidence type="ECO:0000313" key="2">
    <source>
        <dbReference type="EMBL" id="PSC74381.1"/>
    </source>
</evidence>
<protein>
    <recommendedName>
        <fullName evidence="4">Myb-like domain-containing protein</fullName>
    </recommendedName>
</protein>
<dbReference type="InterPro" id="IPR009057">
    <property type="entry name" value="Homeodomain-like_sf"/>
</dbReference>
<feature type="compositionally biased region" description="Basic and acidic residues" evidence="1">
    <location>
        <begin position="13"/>
        <end position="27"/>
    </location>
</feature>
<evidence type="ECO:0000256" key="1">
    <source>
        <dbReference type="SAM" id="MobiDB-lite"/>
    </source>
</evidence>
<organism evidence="2 3">
    <name type="scientific">Micractinium conductrix</name>
    <dbReference type="NCBI Taxonomy" id="554055"/>
    <lineage>
        <taxon>Eukaryota</taxon>
        <taxon>Viridiplantae</taxon>
        <taxon>Chlorophyta</taxon>
        <taxon>core chlorophytes</taxon>
        <taxon>Trebouxiophyceae</taxon>
        <taxon>Chlorellales</taxon>
        <taxon>Chlorellaceae</taxon>
        <taxon>Chlorella clade</taxon>
        <taxon>Micractinium</taxon>
    </lineage>
</organism>
<comment type="caution">
    <text evidence="2">The sequence shown here is derived from an EMBL/GenBank/DDBJ whole genome shotgun (WGS) entry which is preliminary data.</text>
</comment>